<reference evidence="7" key="1">
    <citation type="submission" date="2020-07" db="EMBL/GenBank/DDBJ databases">
        <title>Genome sequence and genetic diversity analysis of an under-domesticated orphan crop, white fonio (Digitaria exilis).</title>
        <authorList>
            <person name="Bennetzen J.L."/>
            <person name="Chen S."/>
            <person name="Ma X."/>
            <person name="Wang X."/>
            <person name="Yssel A.E.J."/>
            <person name="Chaluvadi S.R."/>
            <person name="Johnson M."/>
            <person name="Gangashetty P."/>
            <person name="Hamidou F."/>
            <person name="Sanogo M.D."/>
            <person name="Zwaenepoel A."/>
            <person name="Wallace J."/>
            <person name="Van De Peer Y."/>
            <person name="Van Deynze A."/>
        </authorList>
    </citation>
    <scope>NUCLEOTIDE SEQUENCE</scope>
    <source>
        <tissue evidence="7">Leaves</tissue>
    </source>
</reference>
<sequence>MADFALGLTKTALEGTLSRVKSAIEDETNLKVTVQHDLVFITGEFQMMQSFLMVATKERTNNQVVKTWVRQLRDLAFDVEDCVEFVVHLDNSSTSWSWMWRLVPSCMAPPRHLDAAVAERNGGDDGHQVISVWDSTGGEIRAASILWKVYNDQKVCQKFKTRAWVKLAHPFNQLEFLQSMLTQCTSLDPTNSGRVRALDIR</sequence>
<name>A0A835B0N7_9POAL</name>
<keyword evidence="3" id="KW-0677">Repeat</keyword>
<evidence type="ECO:0000256" key="1">
    <source>
        <dbReference type="ARBA" id="ARBA00008894"/>
    </source>
</evidence>
<evidence type="ECO:0000313" key="8">
    <source>
        <dbReference type="Proteomes" id="UP000636709"/>
    </source>
</evidence>
<keyword evidence="4" id="KW-0547">Nucleotide-binding</keyword>
<dbReference type="AlphaFoldDB" id="A0A835B0N7"/>
<dbReference type="InterPro" id="IPR038005">
    <property type="entry name" value="RX-like_CC"/>
</dbReference>
<dbReference type="EMBL" id="JACEFO010002062">
    <property type="protein sequence ID" value="KAF8686784.1"/>
    <property type="molecule type" value="Genomic_DNA"/>
</dbReference>
<evidence type="ECO:0000256" key="3">
    <source>
        <dbReference type="ARBA" id="ARBA00022737"/>
    </source>
</evidence>
<proteinExistence type="inferred from homology"/>
<evidence type="ECO:0000259" key="6">
    <source>
        <dbReference type="Pfam" id="PF18052"/>
    </source>
</evidence>
<comment type="caution">
    <text evidence="7">The sequence shown here is derived from an EMBL/GenBank/DDBJ whole genome shotgun (WGS) entry which is preliminary data.</text>
</comment>
<evidence type="ECO:0000256" key="5">
    <source>
        <dbReference type="ARBA" id="ARBA00022821"/>
    </source>
</evidence>
<dbReference type="OrthoDB" id="671387at2759"/>
<keyword evidence="5" id="KW-0611">Plant defense</keyword>
<dbReference type="InterPro" id="IPR041118">
    <property type="entry name" value="Rx_N"/>
</dbReference>
<dbReference type="Proteomes" id="UP000636709">
    <property type="component" value="Unassembled WGS sequence"/>
</dbReference>
<gene>
    <name evidence="7" type="ORF">HU200_043426</name>
</gene>
<evidence type="ECO:0000313" key="7">
    <source>
        <dbReference type="EMBL" id="KAF8686784.1"/>
    </source>
</evidence>
<dbReference type="Gene3D" id="1.20.5.4130">
    <property type="match status" value="1"/>
</dbReference>
<dbReference type="GO" id="GO:0000166">
    <property type="term" value="F:nucleotide binding"/>
    <property type="evidence" value="ECO:0007669"/>
    <property type="project" value="UniProtKB-KW"/>
</dbReference>
<dbReference type="Pfam" id="PF18052">
    <property type="entry name" value="Rx_N"/>
    <property type="match status" value="1"/>
</dbReference>
<dbReference type="PANTHER" id="PTHR19338">
    <property type="entry name" value="TRANSLOCASE OF INNER MITOCHONDRIAL MEMBRANE 13 HOMOLOG"/>
    <property type="match status" value="1"/>
</dbReference>
<accession>A0A835B0N7</accession>
<dbReference type="GO" id="GO:0006952">
    <property type="term" value="P:defense response"/>
    <property type="evidence" value="ECO:0007669"/>
    <property type="project" value="UniProtKB-KW"/>
</dbReference>
<evidence type="ECO:0000256" key="4">
    <source>
        <dbReference type="ARBA" id="ARBA00022741"/>
    </source>
</evidence>
<dbReference type="PANTHER" id="PTHR19338:SF58">
    <property type="entry name" value="OS09G0517100 PROTEIN"/>
    <property type="match status" value="1"/>
</dbReference>
<evidence type="ECO:0000256" key="2">
    <source>
        <dbReference type="ARBA" id="ARBA00022614"/>
    </source>
</evidence>
<keyword evidence="8" id="KW-1185">Reference proteome</keyword>
<organism evidence="7 8">
    <name type="scientific">Digitaria exilis</name>
    <dbReference type="NCBI Taxonomy" id="1010633"/>
    <lineage>
        <taxon>Eukaryota</taxon>
        <taxon>Viridiplantae</taxon>
        <taxon>Streptophyta</taxon>
        <taxon>Embryophyta</taxon>
        <taxon>Tracheophyta</taxon>
        <taxon>Spermatophyta</taxon>
        <taxon>Magnoliopsida</taxon>
        <taxon>Liliopsida</taxon>
        <taxon>Poales</taxon>
        <taxon>Poaceae</taxon>
        <taxon>PACMAD clade</taxon>
        <taxon>Panicoideae</taxon>
        <taxon>Panicodae</taxon>
        <taxon>Paniceae</taxon>
        <taxon>Anthephorinae</taxon>
        <taxon>Digitaria</taxon>
    </lineage>
</organism>
<protein>
    <recommendedName>
        <fullName evidence="6">Disease resistance N-terminal domain-containing protein</fullName>
    </recommendedName>
</protein>
<keyword evidence="2" id="KW-0433">Leucine-rich repeat</keyword>
<comment type="similarity">
    <text evidence="1">Belongs to the disease resistance NB-LRR family.</text>
</comment>
<feature type="domain" description="Disease resistance N-terminal" evidence="6">
    <location>
        <begin position="13"/>
        <end position="90"/>
    </location>
</feature>
<dbReference type="CDD" id="cd14798">
    <property type="entry name" value="RX-CC_like"/>
    <property type="match status" value="1"/>
</dbReference>